<accession>A0A0P9EM68</accession>
<reference evidence="3 4" key="1">
    <citation type="submission" date="2015-09" db="EMBL/GenBank/DDBJ databases">
        <title>Draft genome sequence of Alicyclobacillus ferrooxydans DSM 22381.</title>
        <authorList>
            <person name="Hemp J."/>
        </authorList>
    </citation>
    <scope>NUCLEOTIDE SEQUENCE [LARGE SCALE GENOMIC DNA]</scope>
    <source>
        <strain evidence="3 4">TC-34</strain>
    </source>
</reference>
<keyword evidence="4" id="KW-1185">Reference proteome</keyword>
<dbReference type="PANTHER" id="PTHR40446">
    <property type="entry name" value="N-ACETYLGLUCOSAMINE-1-PHOSPHODIESTER ALPHA-N-ACETYLGLUCOSAMINIDASE"/>
    <property type="match status" value="1"/>
</dbReference>
<dbReference type="Pfam" id="PF09992">
    <property type="entry name" value="NAGPA"/>
    <property type="match status" value="1"/>
</dbReference>
<gene>
    <name evidence="3" type="ORF">AN477_07455</name>
</gene>
<keyword evidence="1" id="KW-1133">Transmembrane helix</keyword>
<evidence type="ECO:0000259" key="2">
    <source>
        <dbReference type="Pfam" id="PF09992"/>
    </source>
</evidence>
<dbReference type="InterPro" id="IPR018711">
    <property type="entry name" value="NAGPA"/>
</dbReference>
<name>A0A0P9EM68_9BACL</name>
<organism evidence="3 4">
    <name type="scientific">Alicyclobacillus ferrooxydans</name>
    <dbReference type="NCBI Taxonomy" id="471514"/>
    <lineage>
        <taxon>Bacteria</taxon>
        <taxon>Bacillati</taxon>
        <taxon>Bacillota</taxon>
        <taxon>Bacilli</taxon>
        <taxon>Bacillales</taxon>
        <taxon>Alicyclobacillaceae</taxon>
        <taxon>Alicyclobacillus</taxon>
    </lineage>
</organism>
<feature type="transmembrane region" description="Helical" evidence="1">
    <location>
        <begin position="12"/>
        <end position="33"/>
    </location>
</feature>
<dbReference type="PATRIC" id="fig|471514.4.peg.3745"/>
<protein>
    <recommendedName>
        <fullName evidence="2">Phosphodiester glycosidase domain-containing protein</fullName>
    </recommendedName>
</protein>
<keyword evidence="1" id="KW-0812">Transmembrane</keyword>
<evidence type="ECO:0000313" key="4">
    <source>
        <dbReference type="Proteomes" id="UP000050482"/>
    </source>
</evidence>
<dbReference type="AlphaFoldDB" id="A0A0P9EM68"/>
<keyword evidence="1" id="KW-0472">Membrane</keyword>
<feature type="domain" description="Phosphodiester glycosidase" evidence="2">
    <location>
        <begin position="142"/>
        <end position="321"/>
    </location>
</feature>
<dbReference type="STRING" id="471514.AN477_07455"/>
<sequence length="322" mass="34501">MPGGILLRIVKRTIFFLIYIYISCSILIFHGPFSAFRQYFIDIFTTSMHGYLLRPLSMYTLSEADIRKATPSLVTVNKATSQRQASADYSNIQSTQITIDTYKAPMFTANVMLIRDPRRVEVAVTKYNGNVGQTVSDMVQENHAIAGVNAGAFRDTGWQGTGGLPQGITITNGKVVTGQPSGNEPVIGITANGALVVGPYTLAQLKQMHVNQAVTFGPVLVQDGKDMVQGSGGWGYAPRTAIGQTANGTIILAVTDGRYIHGANNMGASIQDMAQLMLHFGAVTAANLDGGSSTTMFYNGKLVNQPSDVLGEREVATAIIVK</sequence>
<proteinExistence type="predicted"/>
<dbReference type="PANTHER" id="PTHR40446:SF2">
    <property type="entry name" value="N-ACETYLGLUCOSAMINE-1-PHOSPHODIESTER ALPHA-N-ACETYLGLUCOSAMINIDASE"/>
    <property type="match status" value="1"/>
</dbReference>
<evidence type="ECO:0000313" key="3">
    <source>
        <dbReference type="EMBL" id="KPV44439.1"/>
    </source>
</evidence>
<dbReference type="Proteomes" id="UP000050482">
    <property type="component" value="Unassembled WGS sequence"/>
</dbReference>
<dbReference type="EMBL" id="LJCO01000033">
    <property type="protein sequence ID" value="KPV44439.1"/>
    <property type="molecule type" value="Genomic_DNA"/>
</dbReference>
<evidence type="ECO:0000256" key="1">
    <source>
        <dbReference type="SAM" id="Phobius"/>
    </source>
</evidence>
<comment type="caution">
    <text evidence="3">The sequence shown here is derived from an EMBL/GenBank/DDBJ whole genome shotgun (WGS) entry which is preliminary data.</text>
</comment>